<comment type="caution">
    <text evidence="2">The sequence shown here is derived from an EMBL/GenBank/DDBJ whole genome shotgun (WGS) entry which is preliminary data.</text>
</comment>
<keyword evidence="3" id="KW-1185">Reference proteome</keyword>
<keyword evidence="1" id="KW-0472">Membrane</keyword>
<evidence type="ECO:0000313" key="3">
    <source>
        <dbReference type="Proteomes" id="UP000016511"/>
    </source>
</evidence>
<organism evidence="2 3">
    <name type="scientific">Aneurinibacillus aneurinilyticus ATCC 12856</name>
    <dbReference type="NCBI Taxonomy" id="649747"/>
    <lineage>
        <taxon>Bacteria</taxon>
        <taxon>Bacillati</taxon>
        <taxon>Bacillota</taxon>
        <taxon>Bacilli</taxon>
        <taxon>Bacillales</taxon>
        <taxon>Paenibacillaceae</taxon>
        <taxon>Aneurinibacillus group</taxon>
        <taxon>Aneurinibacillus</taxon>
    </lineage>
</organism>
<evidence type="ECO:0000313" key="2">
    <source>
        <dbReference type="EMBL" id="ERI08188.1"/>
    </source>
</evidence>
<keyword evidence="1" id="KW-0812">Transmembrane</keyword>
<feature type="transmembrane region" description="Helical" evidence="1">
    <location>
        <begin position="30"/>
        <end position="50"/>
    </location>
</feature>
<dbReference type="AlphaFoldDB" id="U1X0Z4"/>
<dbReference type="Proteomes" id="UP000016511">
    <property type="component" value="Unassembled WGS sequence"/>
</dbReference>
<protein>
    <submittedName>
        <fullName evidence="2">Uncharacterized protein</fullName>
    </submittedName>
</protein>
<name>U1X0Z4_ANEAE</name>
<accession>U1X0Z4</accession>
<dbReference type="EMBL" id="AWSJ01000224">
    <property type="protein sequence ID" value="ERI08188.1"/>
    <property type="molecule type" value="Genomic_DNA"/>
</dbReference>
<reference evidence="2 3" key="1">
    <citation type="submission" date="2013-08" db="EMBL/GenBank/DDBJ databases">
        <authorList>
            <person name="Weinstock G."/>
            <person name="Sodergren E."/>
            <person name="Wylie T."/>
            <person name="Fulton L."/>
            <person name="Fulton R."/>
            <person name="Fronick C."/>
            <person name="O'Laughlin M."/>
            <person name="Godfrey J."/>
            <person name="Miner T."/>
            <person name="Herter B."/>
            <person name="Appelbaum E."/>
            <person name="Cordes M."/>
            <person name="Lek S."/>
            <person name="Wollam A."/>
            <person name="Pepin K.H."/>
            <person name="Palsikar V.B."/>
            <person name="Mitreva M."/>
            <person name="Wilson R.K."/>
        </authorList>
    </citation>
    <scope>NUCLEOTIDE SEQUENCE [LARGE SCALE GENOMIC DNA]</scope>
    <source>
        <strain evidence="2 3">ATCC 12856</strain>
    </source>
</reference>
<dbReference type="HOGENOM" id="CLU_3072970_0_0_9"/>
<gene>
    <name evidence="2" type="ORF">HMPREF0083_03758</name>
</gene>
<keyword evidence="1" id="KW-1133">Transmembrane helix</keyword>
<proteinExistence type="predicted"/>
<evidence type="ECO:0000256" key="1">
    <source>
        <dbReference type="SAM" id="Phobius"/>
    </source>
</evidence>
<feature type="non-terminal residue" evidence="2">
    <location>
        <position position="1"/>
    </location>
</feature>
<sequence>RSRSCRPRFCKNTTQEKKAEGPGFYIVGRFLPFFLFASKLGITFHFVFLMRG</sequence>